<name>A0A381FQN0_9FLAO</name>
<evidence type="ECO:0000313" key="6">
    <source>
        <dbReference type="EMBL" id="SUX48870.1"/>
    </source>
</evidence>
<dbReference type="RefSeq" id="WP_115621858.1">
    <property type="nucleotide sequence ID" value="NZ_UFVR01000004.1"/>
</dbReference>
<dbReference type="SUPFAM" id="SSF46689">
    <property type="entry name" value="Homeodomain-like"/>
    <property type="match status" value="1"/>
</dbReference>
<keyword evidence="1" id="KW-0805">Transcription regulation</keyword>
<organism evidence="6 7">
    <name type="scientific">Chryseobacterium indoltheticum</name>
    <dbReference type="NCBI Taxonomy" id="254"/>
    <lineage>
        <taxon>Bacteria</taxon>
        <taxon>Pseudomonadati</taxon>
        <taxon>Bacteroidota</taxon>
        <taxon>Flavobacteriia</taxon>
        <taxon>Flavobacteriales</taxon>
        <taxon>Weeksellaceae</taxon>
        <taxon>Chryseobacterium group</taxon>
        <taxon>Chryseobacterium</taxon>
    </lineage>
</organism>
<evidence type="ECO:0000256" key="4">
    <source>
        <dbReference type="SAM" id="SignalP"/>
    </source>
</evidence>
<dbReference type="Pfam" id="PF12833">
    <property type="entry name" value="HTH_18"/>
    <property type="match status" value="1"/>
</dbReference>
<evidence type="ECO:0000256" key="2">
    <source>
        <dbReference type="ARBA" id="ARBA00023163"/>
    </source>
</evidence>
<dbReference type="EMBL" id="UFVR01000004">
    <property type="protein sequence ID" value="SUX48870.1"/>
    <property type="molecule type" value="Genomic_DNA"/>
</dbReference>
<evidence type="ECO:0000313" key="7">
    <source>
        <dbReference type="Proteomes" id="UP000254282"/>
    </source>
</evidence>
<evidence type="ECO:0000256" key="1">
    <source>
        <dbReference type="ARBA" id="ARBA00023015"/>
    </source>
</evidence>
<dbReference type="GO" id="GO:0043565">
    <property type="term" value="F:sequence-specific DNA binding"/>
    <property type="evidence" value="ECO:0007669"/>
    <property type="project" value="InterPro"/>
</dbReference>
<reference evidence="6 7" key="1">
    <citation type="submission" date="2018-06" db="EMBL/GenBank/DDBJ databases">
        <authorList>
            <consortium name="Pathogen Informatics"/>
            <person name="Doyle S."/>
        </authorList>
    </citation>
    <scope>NUCLEOTIDE SEQUENCE [LARGE SCALE GENOMIC DNA]</scope>
    <source>
        <strain evidence="6 7">NCTC13532</strain>
    </source>
</reference>
<keyword evidence="3" id="KW-0472">Membrane</keyword>
<feature type="chain" id="PRO_5016954377" evidence="4">
    <location>
        <begin position="22"/>
        <end position="602"/>
    </location>
</feature>
<dbReference type="Gene3D" id="1.10.10.60">
    <property type="entry name" value="Homeodomain-like"/>
    <property type="match status" value="2"/>
</dbReference>
<dbReference type="InterPro" id="IPR018060">
    <property type="entry name" value="HTH_AraC"/>
</dbReference>
<feature type="transmembrane region" description="Helical" evidence="3">
    <location>
        <begin position="380"/>
        <end position="401"/>
    </location>
</feature>
<keyword evidence="4" id="KW-0732">Signal</keyword>
<keyword evidence="3" id="KW-0812">Transmembrane</keyword>
<gene>
    <name evidence="6" type="ORF">NCTC13532_04481</name>
</gene>
<keyword evidence="3" id="KW-1133">Transmembrane helix</keyword>
<proteinExistence type="predicted"/>
<evidence type="ECO:0000256" key="3">
    <source>
        <dbReference type="SAM" id="Phobius"/>
    </source>
</evidence>
<dbReference type="GO" id="GO:0003700">
    <property type="term" value="F:DNA-binding transcription factor activity"/>
    <property type="evidence" value="ECO:0007669"/>
    <property type="project" value="InterPro"/>
</dbReference>
<dbReference type="InterPro" id="IPR009057">
    <property type="entry name" value="Homeodomain-like_sf"/>
</dbReference>
<feature type="signal peptide" evidence="4">
    <location>
        <begin position="1"/>
        <end position="21"/>
    </location>
</feature>
<feature type="domain" description="HTH araC/xylS-type" evidence="5">
    <location>
        <begin position="479"/>
        <end position="591"/>
    </location>
</feature>
<evidence type="ECO:0000259" key="5">
    <source>
        <dbReference type="PROSITE" id="PS01124"/>
    </source>
</evidence>
<dbReference type="SUPFAM" id="SSF48452">
    <property type="entry name" value="TPR-like"/>
    <property type="match status" value="1"/>
</dbReference>
<dbReference type="PROSITE" id="PS01124">
    <property type="entry name" value="HTH_ARAC_FAMILY_2"/>
    <property type="match status" value="1"/>
</dbReference>
<accession>A0A381FQN0</accession>
<keyword evidence="2" id="KW-0804">Transcription</keyword>
<dbReference type="InterPro" id="IPR011990">
    <property type="entry name" value="TPR-like_helical_dom_sf"/>
</dbReference>
<dbReference type="Proteomes" id="UP000254282">
    <property type="component" value="Unassembled WGS sequence"/>
</dbReference>
<dbReference type="AlphaFoldDB" id="A0A381FQN0"/>
<sequence length="602" mass="70255">MIKIKFFFLLCLLLGGNIFHSQSKLENDSLKEFTYLDLKTKFDYYYYRDKVNECDKIARYFLKKAKGEQNKSQIAEGYMLIQLNSSFPNAIKYIDSVQAISKSLDKKTYPAKIYLMRGNLHFKFDHLKKALDDYILALKYAKESKNERQIAFAEINIAFLKNSIGKHKEAAKIFRYYLSNTNALYDIERHQIQQSLVDAYIEMNKIDSAKILINSGIRNSLKNNDQYNYYKYLSLSGYSSVKLGNYKIAENDLLLCKKYFSKDVTDLNMYYTLFVLGKTYIGLQKVDKAVESFTEIDAMVTKTNNSFPELRDVYTYLIDYYKSKNNKEKQLYYIERFLKVDKKLDEQFKYLSTELPKKYDTPNLLHEKEQIINDLKIRKVILYLSIGFLLIVIVLLSFFYSKSKKTEKKHRKIAQDLITSIEAKNIEVSNLISLQKTDIIKSSIVSELPSNELETDVIIENKDNFIEEVENKSSKTIPEDVVISILKELENFEAKELFLKRGVTLASLAKSIKTNTAYLSEIINTHKGKNFAAYLNDLRIDYAISKLVTDKKFRSYKLYFIAEELGYNNEQAFSLAFKKKTGTTLSIYIKEIEKAHQFSDNL</sequence>
<protein>
    <submittedName>
        <fullName evidence="6">DNA gyrase inhibitor</fullName>
    </submittedName>
</protein>
<dbReference type="Gene3D" id="1.25.40.10">
    <property type="entry name" value="Tetratricopeptide repeat domain"/>
    <property type="match status" value="2"/>
</dbReference>
<dbReference type="SMART" id="SM00342">
    <property type="entry name" value="HTH_ARAC"/>
    <property type="match status" value="1"/>
</dbReference>